<sequence>MEKFRFGLIGTETEYGLQVHHLPPKQRTQGLAGAIPRRVMEINGAVQSAGINIGPTGGSSSWLYNGGRFYLDAGNFELTTPEDTSPRAVANFEFGNRATLNHLLALLKMAYGIDCFGVANNTDYYPNKKTGTYNTRGRHLNLSTSGSKIDYSSGMLPLLSVMALLGGNGQFVGANTIPEVTGTGKYSISQRALAVNIQNGQLMVGENTPPIIVHKDGRKVVQYATLDTTMSPHATWLVMGLVGLAHKLIDEGWQPDIPIGTKKEVVANFRENAMRQRGWIYRAGGVEMPAVEVLNHYIGEIDRKLWWSGNKEVVEILQAARSAVDMLSTDPLQASSFDWVAKKRILDEYDPSGVKSRELQILCMSYNIIDPNRSISAQRRLWTYDKAMTDSQGTPPTQSRAAGRGAFVRGIKDVLPHLANHPTIGWTTLSFRDEAVVLQDPFRPYTDEVETMLKRLGYN</sequence>
<comment type="caution">
    <text evidence="1">The sequence shown here is derived from an EMBL/GenBank/DDBJ whole genome shotgun (WGS) entry which is preliminary data.</text>
</comment>
<evidence type="ECO:0000313" key="2">
    <source>
        <dbReference type="Proteomes" id="UP000177328"/>
    </source>
</evidence>
<protein>
    <recommendedName>
        <fullName evidence="3">Pup--protein ligase</fullName>
    </recommendedName>
</protein>
<dbReference type="GO" id="GO:0005524">
    <property type="term" value="F:ATP binding"/>
    <property type="evidence" value="ECO:0007669"/>
    <property type="project" value="TreeGrafter"/>
</dbReference>
<dbReference type="GO" id="GO:0010498">
    <property type="term" value="P:proteasomal protein catabolic process"/>
    <property type="evidence" value="ECO:0007669"/>
    <property type="project" value="InterPro"/>
</dbReference>
<dbReference type="PANTHER" id="PTHR42307">
    <property type="entry name" value="PUP DEAMIDASE/DEPUPYLASE"/>
    <property type="match status" value="1"/>
</dbReference>
<reference evidence="1 2" key="1">
    <citation type="journal article" date="2016" name="Nat. Commun.">
        <title>Thousands of microbial genomes shed light on interconnected biogeochemical processes in an aquifer system.</title>
        <authorList>
            <person name="Anantharaman K."/>
            <person name="Brown C.T."/>
            <person name="Hug L.A."/>
            <person name="Sharon I."/>
            <person name="Castelle C.J."/>
            <person name="Probst A.J."/>
            <person name="Thomas B.C."/>
            <person name="Singh A."/>
            <person name="Wilkins M.J."/>
            <person name="Karaoz U."/>
            <person name="Brodie E.L."/>
            <person name="Williams K.H."/>
            <person name="Hubbard S.S."/>
            <person name="Banfield J.F."/>
        </authorList>
    </citation>
    <scope>NUCLEOTIDE SEQUENCE [LARGE SCALE GENOMIC DNA]</scope>
</reference>
<evidence type="ECO:0000313" key="1">
    <source>
        <dbReference type="EMBL" id="OGE41540.1"/>
    </source>
</evidence>
<accession>A0A1F5KL47</accession>
<dbReference type="Pfam" id="PF03136">
    <property type="entry name" value="Pup_ligase"/>
    <property type="match status" value="1"/>
</dbReference>
<dbReference type="EMBL" id="MFDD01000001">
    <property type="protein sequence ID" value="OGE41540.1"/>
    <property type="molecule type" value="Genomic_DNA"/>
</dbReference>
<dbReference type="GO" id="GO:0070490">
    <property type="term" value="P:protein pupylation"/>
    <property type="evidence" value="ECO:0007669"/>
    <property type="project" value="TreeGrafter"/>
</dbReference>
<dbReference type="PANTHER" id="PTHR42307:SF2">
    <property type="entry name" value="PUP DEAMIDASE_DEPUPYLASE"/>
    <property type="match status" value="1"/>
</dbReference>
<organism evidence="1 2">
    <name type="scientific">Candidatus Daviesbacteria bacterium RIFCSPHIGHO2_02_FULL_43_12</name>
    <dbReference type="NCBI Taxonomy" id="1797776"/>
    <lineage>
        <taxon>Bacteria</taxon>
        <taxon>Candidatus Daviesiibacteriota</taxon>
    </lineage>
</organism>
<dbReference type="GO" id="GO:0019941">
    <property type="term" value="P:modification-dependent protein catabolic process"/>
    <property type="evidence" value="ECO:0007669"/>
    <property type="project" value="InterPro"/>
</dbReference>
<dbReference type="Proteomes" id="UP000177328">
    <property type="component" value="Unassembled WGS sequence"/>
</dbReference>
<dbReference type="InterPro" id="IPR004347">
    <property type="entry name" value="Pup_ligase/deamidase"/>
</dbReference>
<dbReference type="AlphaFoldDB" id="A0A1F5KL47"/>
<proteinExistence type="predicted"/>
<gene>
    <name evidence="1" type="ORF">A3D25_00785</name>
</gene>
<name>A0A1F5KL47_9BACT</name>
<evidence type="ECO:0008006" key="3">
    <source>
        <dbReference type="Google" id="ProtNLM"/>
    </source>
</evidence>